<keyword evidence="11" id="KW-1185">Reference proteome</keyword>
<dbReference type="Gene3D" id="2.160.20.70">
    <property type="match status" value="1"/>
</dbReference>
<organism evidence="10 11">
    <name type="scientific">Mangrovibacter phragmitis</name>
    <dbReference type="NCBI Taxonomy" id="1691903"/>
    <lineage>
        <taxon>Bacteria</taxon>
        <taxon>Pseudomonadati</taxon>
        <taxon>Pseudomonadota</taxon>
        <taxon>Gammaproteobacteria</taxon>
        <taxon>Enterobacterales</taxon>
        <taxon>Enterobacteriaceae</taxon>
        <taxon>Mangrovibacter</taxon>
    </lineage>
</organism>
<dbReference type="Proteomes" id="UP000078225">
    <property type="component" value="Unassembled WGS sequence"/>
</dbReference>
<dbReference type="STRING" id="1691903.A9B99_01905"/>
<dbReference type="HAMAP" id="MF_00267">
    <property type="entry name" value="MinC"/>
    <property type="match status" value="1"/>
</dbReference>
<keyword evidence="2 6" id="KW-0132">Cell division</keyword>
<dbReference type="Pfam" id="PF03775">
    <property type="entry name" value="MinC_C"/>
    <property type="match status" value="1"/>
</dbReference>
<evidence type="ECO:0000259" key="8">
    <source>
        <dbReference type="Pfam" id="PF03775"/>
    </source>
</evidence>
<keyword evidence="4 6" id="KW-0131">Cell cycle</keyword>
<dbReference type="InterPro" id="IPR005526">
    <property type="entry name" value="Septum_form_inhib_MinC_C"/>
</dbReference>
<dbReference type="InterPro" id="IPR036145">
    <property type="entry name" value="MinC_C_sf"/>
</dbReference>
<sequence length="235" mass="24835">MSNSPIELKGSSFTLSVVHLHDANPALIRKALEDKVAQAPAFLKNAPVVVNVADVDGAITWQQVNEAISASGLHVVGVSGSKNPQLKAQVEMAGLPLLTEGVKPPRPAREAKQDTPSASVAPESTVYRTRLIDTPVRSGQRIYAQHSDLVVTNHVSAGAELIADGNIHVYGTMRGRALAGAAGDKDAQIFCTHLVAELVSIGGVYWLSDQVPTDYYGKAARLKLVGGALTVQPLY</sequence>
<accession>A0A1B7L830</accession>
<dbReference type="EMBL" id="LYRP01000001">
    <property type="protein sequence ID" value="OAT78507.1"/>
    <property type="molecule type" value="Genomic_DNA"/>
</dbReference>
<proteinExistence type="inferred from homology"/>
<evidence type="ECO:0000313" key="11">
    <source>
        <dbReference type="Proteomes" id="UP000078225"/>
    </source>
</evidence>
<dbReference type="RefSeq" id="WP_064594083.1">
    <property type="nucleotide sequence ID" value="NZ_CP134782.1"/>
</dbReference>
<evidence type="ECO:0000256" key="6">
    <source>
        <dbReference type="HAMAP-Rule" id="MF_00267"/>
    </source>
</evidence>
<comment type="subunit">
    <text evidence="6">Interacts with MinD and FtsZ.</text>
</comment>
<evidence type="ECO:0000256" key="5">
    <source>
        <dbReference type="ARBA" id="ARBA00025606"/>
    </source>
</evidence>
<dbReference type="InterPro" id="IPR013033">
    <property type="entry name" value="MinC"/>
</dbReference>
<feature type="region of interest" description="Disordered" evidence="7">
    <location>
        <begin position="100"/>
        <end position="120"/>
    </location>
</feature>
<evidence type="ECO:0000256" key="2">
    <source>
        <dbReference type="ARBA" id="ARBA00022618"/>
    </source>
</evidence>
<dbReference type="Pfam" id="PF05209">
    <property type="entry name" value="MinC_N"/>
    <property type="match status" value="1"/>
</dbReference>
<evidence type="ECO:0000259" key="9">
    <source>
        <dbReference type="Pfam" id="PF05209"/>
    </source>
</evidence>
<comment type="similarity">
    <text evidence="1 6">Belongs to the MinC family.</text>
</comment>
<evidence type="ECO:0000313" key="10">
    <source>
        <dbReference type="EMBL" id="OAT78507.1"/>
    </source>
</evidence>
<dbReference type="PANTHER" id="PTHR34108">
    <property type="entry name" value="SEPTUM SITE-DETERMINING PROTEIN MINC"/>
    <property type="match status" value="1"/>
</dbReference>
<dbReference type="SUPFAM" id="SSF63848">
    <property type="entry name" value="Cell-division inhibitor MinC, C-terminal domain"/>
    <property type="match status" value="1"/>
</dbReference>
<feature type="domain" description="Septum formation inhibitor MinC C-terminal" evidence="8">
    <location>
        <begin position="132"/>
        <end position="231"/>
    </location>
</feature>
<dbReference type="GO" id="GO:0000917">
    <property type="term" value="P:division septum assembly"/>
    <property type="evidence" value="ECO:0007669"/>
    <property type="project" value="UniProtKB-KW"/>
</dbReference>
<evidence type="ECO:0000256" key="4">
    <source>
        <dbReference type="ARBA" id="ARBA00023306"/>
    </source>
</evidence>
<dbReference type="NCBIfam" id="TIGR01222">
    <property type="entry name" value="minC"/>
    <property type="match status" value="1"/>
</dbReference>
<dbReference type="InterPro" id="IPR016098">
    <property type="entry name" value="CAP/MinC_C"/>
</dbReference>
<dbReference type="PANTHER" id="PTHR34108:SF1">
    <property type="entry name" value="SEPTUM SITE-DETERMINING PROTEIN MINC"/>
    <property type="match status" value="1"/>
</dbReference>
<feature type="domain" description="Septum formation inhibitor MinC N-terminal" evidence="9">
    <location>
        <begin position="6"/>
        <end position="74"/>
    </location>
</feature>
<keyword evidence="3 6" id="KW-0717">Septation</keyword>
<comment type="caution">
    <text evidence="10">The sequence shown here is derived from an EMBL/GenBank/DDBJ whole genome shotgun (WGS) entry which is preliminary data.</text>
</comment>
<evidence type="ECO:0000256" key="1">
    <source>
        <dbReference type="ARBA" id="ARBA00006291"/>
    </source>
</evidence>
<dbReference type="FunFam" id="2.160.20.70:FF:000002">
    <property type="entry name" value="Probable septum site-determining protein MinC"/>
    <property type="match status" value="1"/>
</dbReference>
<dbReference type="GO" id="GO:0051302">
    <property type="term" value="P:regulation of cell division"/>
    <property type="evidence" value="ECO:0007669"/>
    <property type="project" value="InterPro"/>
</dbReference>
<comment type="function">
    <text evidence="5 6">Cell division inhibitor that blocks the formation of polar Z ring septums. Rapidly oscillates between the poles of the cell to destabilize FtsZ filaments that have formed before they mature into polar Z rings. Prevents FtsZ polymerization.</text>
</comment>
<gene>
    <name evidence="6" type="primary">minC</name>
    <name evidence="10" type="ORF">A9B99_01905</name>
</gene>
<evidence type="ECO:0000256" key="7">
    <source>
        <dbReference type="SAM" id="MobiDB-lite"/>
    </source>
</evidence>
<protein>
    <recommendedName>
        <fullName evidence="6">Probable septum site-determining protein MinC</fullName>
    </recommendedName>
</protein>
<dbReference type="GO" id="GO:0000902">
    <property type="term" value="P:cell morphogenesis"/>
    <property type="evidence" value="ECO:0007669"/>
    <property type="project" value="InterPro"/>
</dbReference>
<dbReference type="Gene3D" id="3.30.70.260">
    <property type="match status" value="1"/>
</dbReference>
<dbReference type="GO" id="GO:1901891">
    <property type="term" value="P:regulation of cell septum assembly"/>
    <property type="evidence" value="ECO:0007669"/>
    <property type="project" value="InterPro"/>
</dbReference>
<dbReference type="OrthoDB" id="9794530at2"/>
<evidence type="ECO:0000256" key="3">
    <source>
        <dbReference type="ARBA" id="ARBA00023210"/>
    </source>
</evidence>
<dbReference type="InterPro" id="IPR007874">
    <property type="entry name" value="MinC_N"/>
</dbReference>
<dbReference type="AlphaFoldDB" id="A0A1B7L830"/>
<reference evidence="11" key="1">
    <citation type="submission" date="2016-05" db="EMBL/GenBank/DDBJ databases">
        <authorList>
            <person name="Behera P."/>
            <person name="Vaishampayan P."/>
            <person name="Singh N."/>
            <person name="Raina V."/>
            <person name="Suar M."/>
            <person name="Pattnaik A."/>
            <person name="Rastogi G."/>
        </authorList>
    </citation>
    <scope>NUCLEOTIDE SEQUENCE [LARGE SCALE GENOMIC DNA]</scope>
    <source>
        <strain evidence="11">MP23</strain>
    </source>
</reference>
<name>A0A1B7L830_9ENTR</name>